<comment type="caution">
    <text evidence="1">The sequence shown here is derived from an EMBL/GenBank/DDBJ whole genome shotgun (WGS) entry which is preliminary data.</text>
</comment>
<keyword evidence="2" id="KW-1185">Reference proteome</keyword>
<dbReference type="AlphaFoldDB" id="A0A0F3KA00"/>
<sequence length="277" mass="29329">MTLASRMRRWRERRRDARAQREACLEDTTSLPDLIERLGVRFAAKASRHDVEITLDVDPALEGDLVGPFRSLAAALDVLLAGAIEHASGSALLQVDVVDDEPGMQRLHVAVCLPGVPGACGALAPACTTARTLVERAGGVFHVQGDGGLRAIAELAFIVPPRPPHVDVVALRARLGGERALHEVIVALADALAADVGKLDAMLATGDALAARRWLHRVAGALGMAEATGLAAMGLRLEQALAVQPVADLELAVRRFAMDATRALAWLRESPADMPLV</sequence>
<reference evidence="1 2" key="1">
    <citation type="submission" date="2015-03" db="EMBL/GenBank/DDBJ databases">
        <title>Draft genome sequence of Luteibacter yeojuensis strain SU11.</title>
        <authorList>
            <person name="Sulaiman J."/>
            <person name="Priya K."/>
            <person name="Chan K.-G."/>
        </authorList>
    </citation>
    <scope>NUCLEOTIDE SEQUENCE [LARGE SCALE GENOMIC DNA]</scope>
    <source>
        <strain evidence="1 2">SU11</strain>
    </source>
</reference>
<organism evidence="1 2">
    <name type="scientific">Luteibacter yeojuensis</name>
    <dbReference type="NCBI Taxonomy" id="345309"/>
    <lineage>
        <taxon>Bacteria</taxon>
        <taxon>Pseudomonadati</taxon>
        <taxon>Pseudomonadota</taxon>
        <taxon>Gammaproteobacteria</taxon>
        <taxon>Lysobacterales</taxon>
        <taxon>Rhodanobacteraceae</taxon>
        <taxon>Luteibacter</taxon>
    </lineage>
</organism>
<dbReference type="GO" id="GO:0000160">
    <property type="term" value="P:phosphorelay signal transduction system"/>
    <property type="evidence" value="ECO:0007669"/>
    <property type="project" value="InterPro"/>
</dbReference>
<proteinExistence type="predicted"/>
<dbReference type="EMBL" id="JZRB01000045">
    <property type="protein sequence ID" value="KJV28070.1"/>
    <property type="molecule type" value="Genomic_DNA"/>
</dbReference>
<dbReference type="Proteomes" id="UP000033651">
    <property type="component" value="Unassembled WGS sequence"/>
</dbReference>
<evidence type="ECO:0000313" key="2">
    <source>
        <dbReference type="Proteomes" id="UP000033651"/>
    </source>
</evidence>
<evidence type="ECO:0008006" key="3">
    <source>
        <dbReference type="Google" id="ProtNLM"/>
    </source>
</evidence>
<dbReference type="Gene3D" id="1.20.120.160">
    <property type="entry name" value="HPT domain"/>
    <property type="match status" value="1"/>
</dbReference>
<gene>
    <name evidence="1" type="ORF">VI08_17030</name>
</gene>
<dbReference type="RefSeq" id="WP_045830822.1">
    <property type="nucleotide sequence ID" value="NZ_JZRB01000045.1"/>
</dbReference>
<dbReference type="InterPro" id="IPR036641">
    <property type="entry name" value="HPT_dom_sf"/>
</dbReference>
<accession>A0A0F3KA00</accession>
<dbReference type="SUPFAM" id="SSF47226">
    <property type="entry name" value="Histidine-containing phosphotransfer domain, HPT domain"/>
    <property type="match status" value="1"/>
</dbReference>
<name>A0A0F3KA00_9GAMM</name>
<evidence type="ECO:0000313" key="1">
    <source>
        <dbReference type="EMBL" id="KJV28070.1"/>
    </source>
</evidence>
<protein>
    <recommendedName>
        <fullName evidence="3">HPt domain-containing protein</fullName>
    </recommendedName>
</protein>
<dbReference type="PATRIC" id="fig|345309.4.peg.3186"/>
<dbReference type="OrthoDB" id="5955143at2"/>